<evidence type="ECO:0000313" key="2">
    <source>
        <dbReference type="Proteomes" id="UP000199245"/>
    </source>
</evidence>
<name>A0A1G6U577_9BRAD</name>
<gene>
    <name evidence="1" type="ORF">SAMN05216337_1010128</name>
</gene>
<sequence length="192" mass="20918">MTMRDQPLGGQSAPDQSLGRDLLEDNAVTGTAGQFWSAGDDNAILRRNDVQSLALIVADLKEIAFAGRIADCSGHQGLDDARQMLRKLTTVGSTRGSSLLARSGIGAILGGFESRNGLIDIFQNKLKLISIQLFRGPTELRILCKLEQPLEPGAAIQQSRGKDTQLGWIARQLIGQITHWPELAMLRVTMQR</sequence>
<dbReference type="AlphaFoldDB" id="A0A1G6U577"/>
<accession>A0A1G6U577</accession>
<dbReference type="Proteomes" id="UP000199245">
    <property type="component" value="Unassembled WGS sequence"/>
</dbReference>
<dbReference type="EMBL" id="FMZW01000010">
    <property type="protein sequence ID" value="SDD36518.1"/>
    <property type="molecule type" value="Genomic_DNA"/>
</dbReference>
<reference evidence="1 2" key="1">
    <citation type="submission" date="2016-10" db="EMBL/GenBank/DDBJ databases">
        <authorList>
            <person name="de Groot N.N."/>
        </authorList>
    </citation>
    <scope>NUCLEOTIDE SEQUENCE [LARGE SCALE GENOMIC DNA]</scope>
    <source>
        <strain evidence="1 2">R5</strain>
    </source>
</reference>
<protein>
    <submittedName>
        <fullName evidence="1">Uncharacterized protein</fullName>
    </submittedName>
</protein>
<proteinExistence type="predicted"/>
<evidence type="ECO:0000313" key="1">
    <source>
        <dbReference type="EMBL" id="SDD36518.1"/>
    </source>
</evidence>
<organism evidence="1 2">
    <name type="scientific">Bradyrhizobium brasilense</name>
    <dbReference type="NCBI Taxonomy" id="1419277"/>
    <lineage>
        <taxon>Bacteria</taxon>
        <taxon>Pseudomonadati</taxon>
        <taxon>Pseudomonadota</taxon>
        <taxon>Alphaproteobacteria</taxon>
        <taxon>Hyphomicrobiales</taxon>
        <taxon>Nitrobacteraceae</taxon>
        <taxon>Bradyrhizobium</taxon>
    </lineage>
</organism>